<dbReference type="RefSeq" id="WP_145255832.1">
    <property type="nucleotide sequence ID" value="NZ_CP036279.1"/>
</dbReference>
<dbReference type="GO" id="GO:0030288">
    <property type="term" value="C:outer membrane-bounded periplasmic space"/>
    <property type="evidence" value="ECO:0007669"/>
    <property type="project" value="TreeGrafter"/>
</dbReference>
<evidence type="ECO:0000313" key="7">
    <source>
        <dbReference type="EMBL" id="QDU60262.1"/>
    </source>
</evidence>
<dbReference type="SUPFAM" id="SSF53807">
    <property type="entry name" value="Helical backbone' metal receptor"/>
    <property type="match status" value="1"/>
</dbReference>
<dbReference type="PANTHER" id="PTHR30532:SF1">
    <property type="entry name" value="IRON(3+)-HYDROXAMATE-BINDING PROTEIN FHUD"/>
    <property type="match status" value="1"/>
</dbReference>
<dbReference type="Pfam" id="PF01497">
    <property type="entry name" value="Peripla_BP_2"/>
    <property type="match status" value="1"/>
</dbReference>
<protein>
    <submittedName>
        <fullName evidence="7">Putative siderophore-binding lipoprotein YfiY</fullName>
    </submittedName>
</protein>
<keyword evidence="3" id="KW-0813">Transport</keyword>
<dbReference type="Proteomes" id="UP000317093">
    <property type="component" value="Chromosome"/>
</dbReference>
<evidence type="ECO:0000259" key="6">
    <source>
        <dbReference type="PROSITE" id="PS50983"/>
    </source>
</evidence>
<evidence type="ECO:0000256" key="1">
    <source>
        <dbReference type="ARBA" id="ARBA00004196"/>
    </source>
</evidence>
<reference evidence="7 8" key="1">
    <citation type="submission" date="2019-02" db="EMBL/GenBank/DDBJ databases">
        <title>Deep-cultivation of Planctomycetes and their phenomic and genomic characterization uncovers novel biology.</title>
        <authorList>
            <person name="Wiegand S."/>
            <person name="Jogler M."/>
            <person name="Boedeker C."/>
            <person name="Pinto D."/>
            <person name="Vollmers J."/>
            <person name="Rivas-Marin E."/>
            <person name="Kohn T."/>
            <person name="Peeters S.H."/>
            <person name="Heuer A."/>
            <person name="Rast P."/>
            <person name="Oberbeckmann S."/>
            <person name="Bunk B."/>
            <person name="Jeske O."/>
            <person name="Meyerdierks A."/>
            <person name="Storesund J.E."/>
            <person name="Kallscheuer N."/>
            <person name="Luecker S."/>
            <person name="Lage O.M."/>
            <person name="Pohl T."/>
            <person name="Merkel B.J."/>
            <person name="Hornburger P."/>
            <person name="Mueller R.-W."/>
            <person name="Bruemmer F."/>
            <person name="Labrenz M."/>
            <person name="Spormann A.M."/>
            <person name="Op den Camp H."/>
            <person name="Overmann J."/>
            <person name="Amann R."/>
            <person name="Jetten M.S.M."/>
            <person name="Mascher T."/>
            <person name="Medema M.H."/>
            <person name="Devos D.P."/>
            <person name="Kaster A.-K."/>
            <person name="Ovreas L."/>
            <person name="Rohde M."/>
            <person name="Galperin M.Y."/>
            <person name="Jogler C."/>
        </authorList>
    </citation>
    <scope>NUCLEOTIDE SEQUENCE [LARGE SCALE GENOMIC DNA]</scope>
    <source>
        <strain evidence="7 8">Pan216</strain>
    </source>
</reference>
<sequence>MTSVVNQGTKRTIAVRSLVGVLAFSAFMLVILQAIGPALAYRSDAPRDLDEYSDVPPGAGSRPVDVVEDGDDYRLVRHVAGTSRVPAAPRRICALSSADEVLSLGVMPVAHSIADGNFPDYLKEPFRDVPWIPNVFGSNMPNMEAVISVNPDLIITRSPSRQTYEQLSRIAPVVVLLDHLDNYRQRVLDVGAIIGKRKEAEARVAWYNAKVAAARKAIHEKLRGRSVALLRIRPTSYRLYGDQRHVSPVLYRDLGIRRPKLVEDRHWSATVSPEGLLTLDADYMILAADTTTGSQRNMDALLSHPIWQRVPAVKSRQVLVIPKYRHWADAGILGRGRAVDDVVKAVAPRSLEEVNASADSAWRRALP</sequence>
<evidence type="ECO:0000256" key="2">
    <source>
        <dbReference type="ARBA" id="ARBA00008814"/>
    </source>
</evidence>
<evidence type="ECO:0000313" key="8">
    <source>
        <dbReference type="Proteomes" id="UP000317093"/>
    </source>
</evidence>
<dbReference type="CDD" id="cd01146">
    <property type="entry name" value="FhuD"/>
    <property type="match status" value="1"/>
</dbReference>
<keyword evidence="4" id="KW-0410">Iron transport</keyword>
<comment type="subcellular location">
    <subcellularLocation>
        <location evidence="1">Cell envelope</location>
    </subcellularLocation>
</comment>
<evidence type="ECO:0000256" key="3">
    <source>
        <dbReference type="ARBA" id="ARBA00022448"/>
    </source>
</evidence>
<keyword evidence="4" id="KW-0408">Iron</keyword>
<dbReference type="InterPro" id="IPR002491">
    <property type="entry name" value="ABC_transptr_periplasmic_BD"/>
</dbReference>
<name>A0A518AZY2_9BACT</name>
<evidence type="ECO:0000256" key="5">
    <source>
        <dbReference type="ARBA" id="ARBA00022729"/>
    </source>
</evidence>
<dbReference type="PROSITE" id="PS50983">
    <property type="entry name" value="FE_B12_PBP"/>
    <property type="match status" value="1"/>
</dbReference>
<dbReference type="GO" id="GO:1901678">
    <property type="term" value="P:iron coordination entity transport"/>
    <property type="evidence" value="ECO:0007669"/>
    <property type="project" value="UniProtKB-ARBA"/>
</dbReference>
<comment type="similarity">
    <text evidence="2">Belongs to the bacterial solute-binding protein 8 family.</text>
</comment>
<keyword evidence="5" id="KW-0732">Signal</keyword>
<dbReference type="KEGG" id="knv:Pan216_11010"/>
<dbReference type="PANTHER" id="PTHR30532">
    <property type="entry name" value="IRON III DICITRATE-BINDING PERIPLASMIC PROTEIN"/>
    <property type="match status" value="1"/>
</dbReference>
<feature type="domain" description="Fe/B12 periplasmic-binding" evidence="6">
    <location>
        <begin position="91"/>
        <end position="350"/>
    </location>
</feature>
<evidence type="ECO:0000256" key="4">
    <source>
        <dbReference type="ARBA" id="ARBA00022496"/>
    </source>
</evidence>
<keyword evidence="8" id="KW-1185">Reference proteome</keyword>
<gene>
    <name evidence="7" type="primary">yfiY</name>
    <name evidence="7" type="ORF">Pan216_11010</name>
</gene>
<dbReference type="InterPro" id="IPR051313">
    <property type="entry name" value="Bact_iron-sidero_bind"/>
</dbReference>
<accession>A0A518AZY2</accession>
<proteinExistence type="inferred from homology"/>
<organism evidence="7 8">
    <name type="scientific">Kolteria novifilia</name>
    <dbReference type="NCBI Taxonomy" id="2527975"/>
    <lineage>
        <taxon>Bacteria</taxon>
        <taxon>Pseudomonadati</taxon>
        <taxon>Planctomycetota</taxon>
        <taxon>Planctomycetia</taxon>
        <taxon>Kolteriales</taxon>
        <taxon>Kolteriaceae</taxon>
        <taxon>Kolteria</taxon>
    </lineage>
</organism>
<keyword evidence="4" id="KW-0406">Ion transport</keyword>
<dbReference type="Gene3D" id="3.40.50.1980">
    <property type="entry name" value="Nitrogenase molybdenum iron protein domain"/>
    <property type="match status" value="2"/>
</dbReference>
<dbReference type="OrthoDB" id="2417096at2"/>
<dbReference type="EMBL" id="CP036279">
    <property type="protein sequence ID" value="QDU60262.1"/>
    <property type="molecule type" value="Genomic_DNA"/>
</dbReference>
<keyword evidence="7" id="KW-0449">Lipoprotein</keyword>
<dbReference type="AlphaFoldDB" id="A0A518AZY2"/>